<dbReference type="EMBL" id="JAGDFX010000008">
    <property type="protein sequence ID" value="MBO1519707.1"/>
    <property type="molecule type" value="Genomic_DNA"/>
</dbReference>
<protein>
    <recommendedName>
        <fullName evidence="2 7">Glutamate racemase</fullName>
        <ecNumber evidence="2 7">5.1.1.3</ecNumber>
    </recommendedName>
</protein>
<dbReference type="InterPro" id="IPR015942">
    <property type="entry name" value="Asp/Glu/hydantoin_racemase"/>
</dbReference>
<evidence type="ECO:0000313" key="9">
    <source>
        <dbReference type="Proteomes" id="UP000664882"/>
    </source>
</evidence>
<dbReference type="InterPro" id="IPR001920">
    <property type="entry name" value="Asp/Glu_race"/>
</dbReference>
<dbReference type="InterPro" id="IPR018187">
    <property type="entry name" value="Asp/Glu_racemase_AS_1"/>
</dbReference>
<comment type="similarity">
    <text evidence="7">Belongs to the aspartate/glutamate racemases family.</text>
</comment>
<dbReference type="Pfam" id="PF01177">
    <property type="entry name" value="Asp_Glu_race"/>
    <property type="match status" value="1"/>
</dbReference>
<comment type="caution">
    <text evidence="8">The sequence shown here is derived from an EMBL/GenBank/DDBJ whole genome shotgun (WGS) entry which is preliminary data.</text>
</comment>
<keyword evidence="3 7" id="KW-0133">Cell shape</keyword>
<dbReference type="PROSITE" id="PS00923">
    <property type="entry name" value="ASP_GLU_RACEMASE_1"/>
    <property type="match status" value="1"/>
</dbReference>
<dbReference type="HAMAP" id="MF_00258">
    <property type="entry name" value="Glu_racemase"/>
    <property type="match status" value="1"/>
</dbReference>
<dbReference type="InterPro" id="IPR033134">
    <property type="entry name" value="Asp/Glu_racemase_AS_2"/>
</dbReference>
<keyword evidence="4 7" id="KW-0573">Peptidoglycan synthesis</keyword>
<feature type="binding site" evidence="7">
    <location>
        <begin position="8"/>
        <end position="9"/>
    </location>
    <ligand>
        <name>substrate</name>
    </ligand>
</feature>
<evidence type="ECO:0000256" key="3">
    <source>
        <dbReference type="ARBA" id="ARBA00022960"/>
    </source>
</evidence>
<feature type="active site" description="Proton donor/acceptor" evidence="7">
    <location>
        <position position="72"/>
    </location>
</feature>
<dbReference type="EC" id="5.1.1.3" evidence="2 7"/>
<dbReference type="InterPro" id="IPR004391">
    <property type="entry name" value="Glu_race"/>
</dbReference>
<accession>A0ABS3NHB5</accession>
<evidence type="ECO:0000256" key="1">
    <source>
        <dbReference type="ARBA" id="ARBA00001602"/>
    </source>
</evidence>
<proteinExistence type="inferred from homology"/>
<keyword evidence="9" id="KW-1185">Reference proteome</keyword>
<dbReference type="NCBIfam" id="TIGR00067">
    <property type="entry name" value="glut_race"/>
    <property type="match status" value="1"/>
</dbReference>
<evidence type="ECO:0000256" key="4">
    <source>
        <dbReference type="ARBA" id="ARBA00022984"/>
    </source>
</evidence>
<gene>
    <name evidence="7" type="primary">murI</name>
    <name evidence="8" type="ORF">J3U76_08710</name>
</gene>
<feature type="binding site" evidence="7">
    <location>
        <begin position="73"/>
        <end position="74"/>
    </location>
    <ligand>
        <name>substrate</name>
    </ligand>
</feature>
<comment type="pathway">
    <text evidence="7">Cell wall biogenesis; peptidoglycan biosynthesis.</text>
</comment>
<dbReference type="RefSeq" id="WP_208005577.1">
    <property type="nucleotide sequence ID" value="NZ_JAGDFX010000008.1"/>
</dbReference>
<evidence type="ECO:0000313" key="8">
    <source>
        <dbReference type="EMBL" id="MBO1519707.1"/>
    </source>
</evidence>
<sequence length="273" mass="29775">MANILIFDSGMGGLSVYRELKSRLPDQQYYYLFDNACFPYGELSETSLVERAVELFTSFIAQHPVDIAIIACNTASTHVLPALRTRLTIPIVGVVPAIKPAAKYSRQQQMANLTTSKLGHIGLLATPGTVSRPYTAKLIDSFAADLQVSMLGTTELVKMAEDKLSGLPVDMAQLYKLLTPWLGEQGPDTLVLGCTHFPLLADEINQCMPNAKLIDSGEAIARRVISLLVEGKGGAEQVNQEGRLFCTHLTKKARQQARAFSKEGFGALECFIP</sequence>
<dbReference type="SUPFAM" id="SSF53681">
    <property type="entry name" value="Aspartate/glutamate racemase"/>
    <property type="match status" value="2"/>
</dbReference>
<dbReference type="PANTHER" id="PTHR21198:SF2">
    <property type="entry name" value="GLUTAMATE RACEMASE"/>
    <property type="match status" value="1"/>
</dbReference>
<evidence type="ECO:0000256" key="2">
    <source>
        <dbReference type="ARBA" id="ARBA00013090"/>
    </source>
</evidence>
<dbReference type="PANTHER" id="PTHR21198">
    <property type="entry name" value="GLUTAMATE RACEMASE"/>
    <property type="match status" value="1"/>
</dbReference>
<dbReference type="GO" id="GO:0008881">
    <property type="term" value="F:glutamate racemase activity"/>
    <property type="evidence" value="ECO:0007669"/>
    <property type="project" value="UniProtKB-EC"/>
</dbReference>
<name>A0ABS3NHB5_9GAMM</name>
<comment type="catalytic activity">
    <reaction evidence="1 7">
        <text>L-glutamate = D-glutamate</text>
        <dbReference type="Rhea" id="RHEA:12813"/>
        <dbReference type="ChEBI" id="CHEBI:29985"/>
        <dbReference type="ChEBI" id="CHEBI:29986"/>
        <dbReference type="EC" id="5.1.1.3"/>
    </reaction>
</comment>
<reference evidence="8 9" key="1">
    <citation type="submission" date="2021-03" db="EMBL/GenBank/DDBJ databases">
        <title>Oceanisphaera sp. nov., isolated from the intestine.</title>
        <authorList>
            <person name="Zhao L.-H."/>
            <person name="Shi L.-F."/>
        </authorList>
    </citation>
    <scope>NUCLEOTIDE SEQUENCE [LARGE SCALE GENOMIC DNA]</scope>
    <source>
        <strain evidence="8 9">DM8</strain>
    </source>
</reference>
<feature type="binding site" evidence="7">
    <location>
        <begin position="40"/>
        <end position="41"/>
    </location>
    <ligand>
        <name>substrate</name>
    </ligand>
</feature>
<feature type="binding site" evidence="7">
    <location>
        <begin position="195"/>
        <end position="196"/>
    </location>
    <ligand>
        <name>substrate</name>
    </ligand>
</feature>
<evidence type="ECO:0000256" key="5">
    <source>
        <dbReference type="ARBA" id="ARBA00023235"/>
    </source>
</evidence>
<feature type="active site" description="Proton donor/acceptor" evidence="7">
    <location>
        <position position="194"/>
    </location>
</feature>
<keyword evidence="6 7" id="KW-0961">Cell wall biogenesis/degradation</keyword>
<evidence type="ECO:0000256" key="7">
    <source>
        <dbReference type="HAMAP-Rule" id="MF_00258"/>
    </source>
</evidence>
<keyword evidence="5 7" id="KW-0413">Isomerase</keyword>
<dbReference type="PROSITE" id="PS00924">
    <property type="entry name" value="ASP_GLU_RACEMASE_2"/>
    <property type="match status" value="1"/>
</dbReference>
<dbReference type="Proteomes" id="UP000664882">
    <property type="component" value="Unassembled WGS sequence"/>
</dbReference>
<dbReference type="Gene3D" id="3.40.50.1860">
    <property type="match status" value="2"/>
</dbReference>
<comment type="function">
    <text evidence="7">Provides the (R)-glutamate required for cell wall biosynthesis.</text>
</comment>
<organism evidence="8 9">
    <name type="scientific">Oceanisphaera pacifica</name>
    <dbReference type="NCBI Taxonomy" id="2818389"/>
    <lineage>
        <taxon>Bacteria</taxon>
        <taxon>Pseudomonadati</taxon>
        <taxon>Pseudomonadota</taxon>
        <taxon>Gammaproteobacteria</taxon>
        <taxon>Aeromonadales</taxon>
        <taxon>Aeromonadaceae</taxon>
        <taxon>Oceanisphaera</taxon>
    </lineage>
</organism>
<evidence type="ECO:0000256" key="6">
    <source>
        <dbReference type="ARBA" id="ARBA00023316"/>
    </source>
</evidence>